<dbReference type="OrthoDB" id="334658at2"/>
<protein>
    <submittedName>
        <fullName evidence="1">Uncharacterized protein</fullName>
    </submittedName>
</protein>
<evidence type="ECO:0000313" key="1">
    <source>
        <dbReference type="EMBL" id="TDY72356.1"/>
    </source>
</evidence>
<keyword evidence="2" id="KW-1185">Reference proteome</keyword>
<name>A0A4R8MZE8_LEPME</name>
<sequence>MKLTYPILFLVLFSNCTRYILSPGINSDLAVTINETKNPTDNSKYKLYVFKLSNENLELALFDINNFSSLNPNFNKNLEKISKDIKISNFAFIIDVFAENGLEDLNRLNEIEIDNPDCIATKYEIYRYDYIKFVLLRGKRENIYPKFPEEKYQFEFQPRMANVEITELPRKRILIYFDPSCNPTHTRKIYFKIKSQKNIKYSIELSNAT</sequence>
<gene>
    <name evidence="1" type="ORF">CLV96_1349</name>
</gene>
<dbReference type="Proteomes" id="UP000294684">
    <property type="component" value="Unassembled WGS sequence"/>
</dbReference>
<dbReference type="GeneID" id="79826671"/>
<proteinExistence type="predicted"/>
<accession>A0A4R8MZE8</accession>
<dbReference type="EMBL" id="SORO01000001">
    <property type="protein sequence ID" value="TDY72356.1"/>
    <property type="molecule type" value="Genomic_DNA"/>
</dbReference>
<evidence type="ECO:0000313" key="2">
    <source>
        <dbReference type="Proteomes" id="UP000294684"/>
    </source>
</evidence>
<reference evidence="1 2" key="1">
    <citation type="submission" date="2019-03" db="EMBL/GenBank/DDBJ databases">
        <title>Genomic Encyclopedia of Archaeal and Bacterial Type Strains, Phase II (KMG-II): from individual species to whole genera.</title>
        <authorList>
            <person name="Goeker M."/>
        </authorList>
    </citation>
    <scope>NUCLEOTIDE SEQUENCE [LARGE SCALE GENOMIC DNA]</scope>
    <source>
        <strain evidence="1 2">DSM 21537</strain>
    </source>
</reference>
<dbReference type="AlphaFoldDB" id="A0A4R8MZE8"/>
<dbReference type="RefSeq" id="WP_004784389.1">
    <property type="nucleotide sequence ID" value="NZ_SORO01000001.1"/>
</dbReference>
<comment type="caution">
    <text evidence="1">The sequence shown here is derived from an EMBL/GenBank/DDBJ whole genome shotgun (WGS) entry which is preliminary data.</text>
</comment>
<organism evidence="1 2">
    <name type="scientific">Leptospira meyeri</name>
    <dbReference type="NCBI Taxonomy" id="29508"/>
    <lineage>
        <taxon>Bacteria</taxon>
        <taxon>Pseudomonadati</taxon>
        <taxon>Spirochaetota</taxon>
        <taxon>Spirochaetia</taxon>
        <taxon>Leptospirales</taxon>
        <taxon>Leptospiraceae</taxon>
        <taxon>Leptospira</taxon>
    </lineage>
</organism>